<organism evidence="6 7">
    <name type="scientific">Limulus polyphemus</name>
    <name type="common">Atlantic horseshoe crab</name>
    <dbReference type="NCBI Taxonomy" id="6850"/>
    <lineage>
        <taxon>Eukaryota</taxon>
        <taxon>Metazoa</taxon>
        <taxon>Ecdysozoa</taxon>
        <taxon>Arthropoda</taxon>
        <taxon>Chelicerata</taxon>
        <taxon>Merostomata</taxon>
        <taxon>Xiphosura</taxon>
        <taxon>Limulidae</taxon>
        <taxon>Limulus</taxon>
    </lineage>
</organism>
<dbReference type="InterPro" id="IPR055442">
    <property type="entry name" value="Beta-prop_EML-like_2nd"/>
</dbReference>
<dbReference type="InterPro" id="IPR001680">
    <property type="entry name" value="WD40_rpt"/>
</dbReference>
<dbReference type="PANTHER" id="PTHR32215">
    <property type="entry name" value="CILIA- AND FLAGELLA-ASSOCIATED PROTEIN 57"/>
    <property type="match status" value="1"/>
</dbReference>
<dbReference type="PANTHER" id="PTHR32215:SF0">
    <property type="entry name" value="CILIA- AND FLAGELLA-ASSOCIATED PROTEIN 57"/>
    <property type="match status" value="1"/>
</dbReference>
<dbReference type="InterPro" id="IPR019775">
    <property type="entry name" value="WD40_repeat_CS"/>
</dbReference>
<evidence type="ECO:0000313" key="7">
    <source>
        <dbReference type="RefSeq" id="XP_022254877.1"/>
    </source>
</evidence>
<name>A0ABM1TG71_LIMPO</name>
<gene>
    <name evidence="7" type="primary">LOC106470566</name>
</gene>
<dbReference type="PROSITE" id="PS00678">
    <property type="entry name" value="WD_REPEATS_1"/>
    <property type="match status" value="1"/>
</dbReference>
<feature type="region of interest" description="Disordered" evidence="4">
    <location>
        <begin position="240"/>
        <end position="265"/>
    </location>
</feature>
<evidence type="ECO:0000256" key="2">
    <source>
        <dbReference type="ARBA" id="ARBA00022737"/>
    </source>
</evidence>
<dbReference type="PROSITE" id="PS50294">
    <property type="entry name" value="WD_REPEATS_REGION"/>
    <property type="match status" value="1"/>
</dbReference>
<dbReference type="SMART" id="SM00320">
    <property type="entry name" value="WD40"/>
    <property type="match status" value="10"/>
</dbReference>
<dbReference type="Gene3D" id="2.130.10.10">
    <property type="entry name" value="YVTN repeat-like/Quinoprotein amine dehydrogenase"/>
    <property type="match status" value="2"/>
</dbReference>
<dbReference type="GeneID" id="106470566"/>
<feature type="repeat" description="WD" evidence="3">
    <location>
        <begin position="617"/>
        <end position="658"/>
    </location>
</feature>
<dbReference type="RefSeq" id="XP_022254877.1">
    <property type="nucleotide sequence ID" value="XM_022399169.1"/>
</dbReference>
<keyword evidence="2" id="KW-0677">Repeat</keyword>
<evidence type="ECO:0000256" key="4">
    <source>
        <dbReference type="SAM" id="MobiDB-lite"/>
    </source>
</evidence>
<evidence type="ECO:0000259" key="5">
    <source>
        <dbReference type="Pfam" id="PF23414"/>
    </source>
</evidence>
<protein>
    <submittedName>
        <fullName evidence="7">Cilia- and flagella-associated protein 57-like</fullName>
    </submittedName>
</protein>
<dbReference type="Proteomes" id="UP000694941">
    <property type="component" value="Unplaced"/>
</dbReference>
<keyword evidence="6" id="KW-1185">Reference proteome</keyword>
<accession>A0ABM1TG71</accession>
<evidence type="ECO:0000256" key="3">
    <source>
        <dbReference type="PROSITE-ProRule" id="PRU00221"/>
    </source>
</evidence>
<dbReference type="SUPFAM" id="SSF50998">
    <property type="entry name" value="Quinoprotein alcohol dehydrogenase-like"/>
    <property type="match status" value="2"/>
</dbReference>
<dbReference type="InterPro" id="IPR015943">
    <property type="entry name" value="WD40/YVTN_repeat-like_dom_sf"/>
</dbReference>
<dbReference type="InterPro" id="IPR052993">
    <property type="entry name" value="CFA-57"/>
</dbReference>
<dbReference type="InterPro" id="IPR011047">
    <property type="entry name" value="Quinoprotein_ADH-like_sf"/>
</dbReference>
<dbReference type="PROSITE" id="PS50082">
    <property type="entry name" value="WD_REPEATS_2"/>
    <property type="match status" value="2"/>
</dbReference>
<feature type="repeat" description="WD" evidence="3">
    <location>
        <begin position="491"/>
        <end position="532"/>
    </location>
</feature>
<dbReference type="Pfam" id="PF23414">
    <property type="entry name" value="Beta-prop_EML_2"/>
    <property type="match status" value="1"/>
</dbReference>
<keyword evidence="1 3" id="KW-0853">WD repeat</keyword>
<proteinExistence type="predicted"/>
<evidence type="ECO:0000256" key="1">
    <source>
        <dbReference type="ARBA" id="ARBA00022574"/>
    </source>
</evidence>
<sequence length="680" mass="76571">MTTLPLAQLHHVFGFYCKVQNGVGFYDEQTVIYVVGKVIIFHNADYHVQKFIVCNELNDITTLKISSNRKHLAVGDKGGDKPSVLIFDLETLRKKKILTSGDMQSNIFVSVAFSPDSKYVIGQGGMPEWTLSMWHWEKNRLITTLKPINLSPHAEIHQVSFHPQDSSQICIVGKGVFRLYRFTEGAFKQFAYQKYEHQNVFLCHSWIHNDKIAVGTQDGRVVIFEAGELKGEIFVNDTDGSDIQSETSSSHVSLRSNTSKTSSTTQPVSCIVTTSKGLTCTFGAEKVVMYERIENTDVGYRHVRNVKLPTGEEIIDEKCKKTRILCLCMSPAEETLVASTDTNQLYSYSLSAAEIQKTRQPSFDFLSHSNHFGSILGLDICVRKPLIATCSTDKSIHIWNFEKRCLDVHKTFQEEVYCVALHPSGLFLVAGFKDKLRVLTVLIDDLRVEKEFPIRSCKECSFSNGGHIFAAVHGNVIQLFSSITYENFANFKGHNGSIRALVWSWDDYRLVSCGMDGAVYEWDIFSGTRSGESVLKTCSYTDVSISSDGKTTFAVGTDKTIKEISDSQIIRKAEMGNVVLTTVALSHSGRMLFGGTNNGLLRTFRFPLTVPADWQDYTAHRHQITRMKVTYNDQYVVTSGEDSLLCVWKLTDKEGRTMKRDKETAYSQEILVTRADLEEK</sequence>
<feature type="compositionally biased region" description="Polar residues" evidence="4">
    <location>
        <begin position="241"/>
        <end position="265"/>
    </location>
</feature>
<feature type="domain" description="EML-like second beta-propeller" evidence="5">
    <location>
        <begin position="376"/>
        <end position="650"/>
    </location>
</feature>
<reference evidence="7" key="1">
    <citation type="submission" date="2025-08" db="UniProtKB">
        <authorList>
            <consortium name="RefSeq"/>
        </authorList>
    </citation>
    <scope>IDENTIFICATION</scope>
    <source>
        <tissue evidence="7">Muscle</tissue>
    </source>
</reference>
<evidence type="ECO:0000313" key="6">
    <source>
        <dbReference type="Proteomes" id="UP000694941"/>
    </source>
</evidence>
<feature type="non-terminal residue" evidence="7">
    <location>
        <position position="680"/>
    </location>
</feature>